<reference evidence="2 3" key="1">
    <citation type="submission" date="2016-10" db="EMBL/GenBank/DDBJ databases">
        <authorList>
            <person name="de Groot N.N."/>
        </authorList>
    </citation>
    <scope>NUCLEOTIDE SEQUENCE [LARGE SCALE GENOMIC DNA]</scope>
    <source>
        <strain evidence="2 3">DSM 22900</strain>
    </source>
</reference>
<dbReference type="STRING" id="623281.SAMN05421747_11548"/>
<feature type="signal peptide" evidence="1">
    <location>
        <begin position="1"/>
        <end position="19"/>
    </location>
</feature>
<gene>
    <name evidence="2" type="ORF">SAMN05421747_11548</name>
</gene>
<name>A0A1I1KAW2_9SPHI</name>
<dbReference type="AlphaFoldDB" id="A0A1I1KAW2"/>
<evidence type="ECO:0008006" key="4">
    <source>
        <dbReference type="Google" id="ProtNLM"/>
    </source>
</evidence>
<feature type="chain" id="PRO_5011583295" description="Outer membrane protein beta-barrel domain-containing protein" evidence="1">
    <location>
        <begin position="20"/>
        <end position="200"/>
    </location>
</feature>
<protein>
    <recommendedName>
        <fullName evidence="4">Outer membrane protein beta-barrel domain-containing protein</fullName>
    </recommendedName>
</protein>
<keyword evidence="3" id="KW-1185">Reference proteome</keyword>
<dbReference type="Proteomes" id="UP000199577">
    <property type="component" value="Unassembled WGS sequence"/>
</dbReference>
<evidence type="ECO:0000313" key="3">
    <source>
        <dbReference type="Proteomes" id="UP000199577"/>
    </source>
</evidence>
<dbReference type="OrthoDB" id="821990at2"/>
<evidence type="ECO:0000256" key="1">
    <source>
        <dbReference type="SAM" id="SignalP"/>
    </source>
</evidence>
<proteinExistence type="predicted"/>
<accession>A0A1I1KAW2</accession>
<organism evidence="2 3">
    <name type="scientific">Parapedobacter composti</name>
    <dbReference type="NCBI Taxonomy" id="623281"/>
    <lineage>
        <taxon>Bacteria</taxon>
        <taxon>Pseudomonadati</taxon>
        <taxon>Bacteroidota</taxon>
        <taxon>Sphingobacteriia</taxon>
        <taxon>Sphingobacteriales</taxon>
        <taxon>Sphingobacteriaceae</taxon>
        <taxon>Parapedobacter</taxon>
    </lineage>
</organism>
<dbReference type="EMBL" id="FOLL01000015">
    <property type="protein sequence ID" value="SFC57886.1"/>
    <property type="molecule type" value="Genomic_DNA"/>
</dbReference>
<dbReference type="RefSeq" id="WP_090974364.1">
    <property type="nucleotide sequence ID" value="NZ_FOLL01000015.1"/>
</dbReference>
<evidence type="ECO:0000313" key="2">
    <source>
        <dbReference type="EMBL" id="SFC57886.1"/>
    </source>
</evidence>
<sequence>MRYHRISRCIRVMTASVLACLISGTGASGQAMSQRGVWLKVGLFMEQIALPGVSGFKYGINPGIQIGAEYHYGSRGRIAFFHSVDYALSTNRSFGTSNMLTTQFGPKYVHGNAVVSLGVGGGYNLFRPASPVYRTGGGHYHAKIFQGKWVGAAAASYGHRFGKFVPYASYGFYVDSPFINSSSTILPHQLFQVGLKMNSL</sequence>
<keyword evidence="1" id="KW-0732">Signal</keyword>